<accession>A0A8S3RPK3</accession>
<evidence type="ECO:0000313" key="1">
    <source>
        <dbReference type="EMBL" id="CAG2208725.1"/>
    </source>
</evidence>
<protein>
    <submittedName>
        <fullName evidence="1">Uncharacterized protein</fullName>
    </submittedName>
</protein>
<keyword evidence="2" id="KW-1185">Reference proteome</keyword>
<dbReference type="EMBL" id="CAJPWZ010001119">
    <property type="protein sequence ID" value="CAG2208725.1"/>
    <property type="molecule type" value="Genomic_DNA"/>
</dbReference>
<evidence type="ECO:0000313" key="2">
    <source>
        <dbReference type="Proteomes" id="UP000683360"/>
    </source>
</evidence>
<gene>
    <name evidence="1" type="ORF">MEDL_22896</name>
</gene>
<name>A0A8S3RPK3_MYTED</name>
<comment type="caution">
    <text evidence="1">The sequence shown here is derived from an EMBL/GenBank/DDBJ whole genome shotgun (WGS) entry which is preliminary data.</text>
</comment>
<reference evidence="1" key="1">
    <citation type="submission" date="2021-03" db="EMBL/GenBank/DDBJ databases">
        <authorList>
            <person name="Bekaert M."/>
        </authorList>
    </citation>
    <scope>NUCLEOTIDE SEQUENCE</scope>
</reference>
<dbReference type="AlphaFoldDB" id="A0A8S3RPK3"/>
<proteinExistence type="predicted"/>
<organism evidence="1 2">
    <name type="scientific">Mytilus edulis</name>
    <name type="common">Blue mussel</name>
    <dbReference type="NCBI Taxonomy" id="6550"/>
    <lineage>
        <taxon>Eukaryota</taxon>
        <taxon>Metazoa</taxon>
        <taxon>Spiralia</taxon>
        <taxon>Lophotrochozoa</taxon>
        <taxon>Mollusca</taxon>
        <taxon>Bivalvia</taxon>
        <taxon>Autobranchia</taxon>
        <taxon>Pteriomorphia</taxon>
        <taxon>Mytilida</taxon>
        <taxon>Mytiloidea</taxon>
        <taxon>Mytilidae</taxon>
        <taxon>Mytilinae</taxon>
        <taxon>Mytilus</taxon>
    </lineage>
</organism>
<sequence length="161" mass="18290">MEYRDEGPTNPYPSPSVPSCVVVTSGQSIHIKPILVGSSILKDAESNWKSTPAQKETLQRLNNAFTQRAITITQCIYDDESELEEIRTHGTNNEHNADVELELGYPVNHSGRLLLNHGYLEDAIKTENKTYLDNETVTKVLNKMWYGEETLSYRQVSLMFK</sequence>
<dbReference type="OrthoDB" id="10469476at2759"/>
<dbReference type="Proteomes" id="UP000683360">
    <property type="component" value="Unassembled WGS sequence"/>
</dbReference>